<dbReference type="Proteomes" id="UP001595455">
    <property type="component" value="Unassembled WGS sequence"/>
</dbReference>
<protein>
    <submittedName>
        <fullName evidence="5">(2,3-dihydroxybenzoyl)adenylate synthase</fullName>
    </submittedName>
    <submittedName>
        <fullName evidence="6">2,3-dihydroxybenzoate-AMP ligase</fullName>
        <ecNumber evidence="6">2.7.7.58</ecNumber>
    </submittedName>
</protein>
<dbReference type="GO" id="GO:0016878">
    <property type="term" value="F:acid-thiol ligase activity"/>
    <property type="evidence" value="ECO:0007669"/>
    <property type="project" value="UniProtKB-ARBA"/>
</dbReference>
<evidence type="ECO:0000313" key="5">
    <source>
        <dbReference type="EMBL" id="MFC2996840.1"/>
    </source>
</evidence>
<dbReference type="AlphaFoldDB" id="A0A371YME3"/>
<dbReference type="Pfam" id="PF13193">
    <property type="entry name" value="AMP-binding_C"/>
    <property type="match status" value="1"/>
</dbReference>
<evidence type="ECO:0000256" key="1">
    <source>
        <dbReference type="ARBA" id="ARBA00004924"/>
    </source>
</evidence>
<dbReference type="SUPFAM" id="SSF56801">
    <property type="entry name" value="Acetyl-CoA synthetase-like"/>
    <property type="match status" value="1"/>
</dbReference>
<dbReference type="PANTHER" id="PTHR43767">
    <property type="entry name" value="LONG-CHAIN-FATTY-ACID--COA LIGASE"/>
    <property type="match status" value="1"/>
</dbReference>
<comment type="caution">
    <text evidence="6">The sequence shown here is derived from an EMBL/GenBank/DDBJ whole genome shotgun (WGS) entry which is preliminary data.</text>
</comment>
<evidence type="ECO:0000256" key="2">
    <source>
        <dbReference type="ARBA" id="ARBA00022598"/>
    </source>
</evidence>
<evidence type="ECO:0000313" key="8">
    <source>
        <dbReference type="Proteomes" id="UP001595455"/>
    </source>
</evidence>
<reference evidence="8" key="3">
    <citation type="journal article" date="2019" name="Int. J. Syst. Evol. Microbiol.">
        <title>The Global Catalogue of Microorganisms (GCM) 10K type strain sequencing project: providing services to taxonomists for standard genome sequencing and annotation.</title>
        <authorList>
            <consortium name="The Broad Institute Genomics Platform"/>
            <consortium name="The Broad Institute Genome Sequencing Center for Infectious Disease"/>
            <person name="Wu L."/>
            <person name="Ma J."/>
        </authorList>
    </citation>
    <scope>NUCLEOTIDE SEQUENCE [LARGE SCALE GENOMIC DNA]</scope>
    <source>
        <strain evidence="8">KCTC 62575</strain>
    </source>
</reference>
<reference evidence="6 7" key="2">
    <citation type="submission" date="2018-08" db="EMBL/GenBank/DDBJ databases">
        <title>The draft genome of Acinetobacter sichuanensis strain WCHAc060041.</title>
        <authorList>
            <person name="Qin J."/>
            <person name="Feng Y."/>
            <person name="Zong Z."/>
        </authorList>
    </citation>
    <scope>NUCLEOTIDE SEQUENCE [LARGE SCALE GENOMIC DNA]</scope>
    <source>
        <strain evidence="6 7">WCHAc060041</strain>
    </source>
</reference>
<organism evidence="6 7">
    <name type="scientific">Acinetobacter sichuanensis</name>
    <dbReference type="NCBI Taxonomy" id="2136183"/>
    <lineage>
        <taxon>Bacteria</taxon>
        <taxon>Pseudomonadati</taxon>
        <taxon>Pseudomonadota</taxon>
        <taxon>Gammaproteobacteria</taxon>
        <taxon>Moraxellales</taxon>
        <taxon>Moraxellaceae</taxon>
        <taxon>Acinetobacter</taxon>
    </lineage>
</organism>
<comment type="pathway">
    <text evidence="1">Siderophore biosynthesis.</text>
</comment>
<proteinExistence type="predicted"/>
<dbReference type="Gene3D" id="2.30.38.10">
    <property type="entry name" value="Luciferase, Domain 3"/>
    <property type="match status" value="1"/>
</dbReference>
<dbReference type="EC" id="2.7.7.58" evidence="6"/>
<sequence length="549" mass="61438">MPQTYLDGAVAYPAEFAQKYREKGYWIGQNLSEFLHEATEKYADNIAIYCAEQKITYRQFNSAVDCCVASLYQRGLRSGDKAVVQLPNHHAFYIIFFALIRLGALPIMSLPAHRFSEVNSFFQQTEANAYFCADFGTQKFDYRALARQCQQSNPSLKQVFVLGETAEFDSISALYTLEIQDNPVQPIVSQASTADQVAFLQLSGGSTGIPKLISRTHDDYLYSVRESAKICELNQYSKLLMVLPAAHNFSMSSAGALGIFYSGGAVVLGTDPSPETSFTLIRKHQVTDACLVPALVRPWMDKAACDQDDILSSLHCLQVGGARLADVVANRLIDEFNVNLQQVFGMAEGLVNYTRFGMHKDQIIHTQGLKISEDDEILVLDEDDQPVAQGEVGHLLTRGPYTIRGYYKAEEHNARSFTPDGFYRTGDLVRILEDGCIVVEGRSKEQINRGGEKIATEEVEQALITHPQVQLVSLVAMPDDVLGEKSCAFVSWQAQQDDPSEIRRGLNLRQYLKDYGLAHYKIPDRVEFIQHFPYTAFGKIDKKTLVKQL</sequence>
<evidence type="ECO:0000259" key="3">
    <source>
        <dbReference type="Pfam" id="PF00501"/>
    </source>
</evidence>
<dbReference type="Gene3D" id="3.40.50.980">
    <property type="match status" value="2"/>
</dbReference>
<dbReference type="FunFam" id="2.30.38.10:FF:000003">
    <property type="entry name" value="Vibriobactin-specific 2,3-dihydroxybenzoate-AMP ligase"/>
    <property type="match status" value="1"/>
</dbReference>
<accession>A0A371YME3</accession>
<dbReference type="OrthoDB" id="9803968at2"/>
<evidence type="ECO:0000313" key="7">
    <source>
        <dbReference type="Proteomes" id="UP000240957"/>
    </source>
</evidence>
<keyword evidence="6" id="KW-0808">Transferase</keyword>
<dbReference type="InterPro" id="IPR050237">
    <property type="entry name" value="ATP-dep_AMP-bd_enzyme"/>
</dbReference>
<dbReference type="InterPro" id="IPR000873">
    <property type="entry name" value="AMP-dep_synth/lig_dom"/>
</dbReference>
<feature type="domain" description="AMP-dependent synthetase/ligase" evidence="3">
    <location>
        <begin position="36"/>
        <end position="407"/>
    </location>
</feature>
<gene>
    <name evidence="6" type="primary">entE</name>
    <name evidence="5" type="ORF">ACFODO_16570</name>
    <name evidence="6" type="ORF">C9E89_016130</name>
</gene>
<feature type="domain" description="AMP-binding enzyme C-terminal" evidence="4">
    <location>
        <begin position="458"/>
        <end position="539"/>
    </location>
</feature>
<evidence type="ECO:0000259" key="4">
    <source>
        <dbReference type="Pfam" id="PF13193"/>
    </source>
</evidence>
<dbReference type="InterPro" id="IPR025110">
    <property type="entry name" value="AMP-bd_C"/>
</dbReference>
<keyword evidence="6" id="KW-0548">Nucleotidyltransferase</keyword>
<dbReference type="PANTHER" id="PTHR43767:SF1">
    <property type="entry name" value="NONRIBOSOMAL PEPTIDE SYNTHASE PES1 (EUROFUNG)-RELATED"/>
    <property type="match status" value="1"/>
</dbReference>
<dbReference type="EMBL" id="PYIX02000032">
    <property type="protein sequence ID" value="RFC82524.1"/>
    <property type="molecule type" value="Genomic_DNA"/>
</dbReference>
<dbReference type="Proteomes" id="UP000240957">
    <property type="component" value="Unassembled WGS sequence"/>
</dbReference>
<dbReference type="Pfam" id="PF00501">
    <property type="entry name" value="AMP-binding"/>
    <property type="match status" value="1"/>
</dbReference>
<dbReference type="InterPro" id="IPR045851">
    <property type="entry name" value="AMP-bd_C_sf"/>
</dbReference>
<dbReference type="GO" id="GO:0016779">
    <property type="term" value="F:nucleotidyltransferase activity"/>
    <property type="evidence" value="ECO:0007669"/>
    <property type="project" value="UniProtKB-KW"/>
</dbReference>
<dbReference type="PROSITE" id="PS00455">
    <property type="entry name" value="AMP_BINDING"/>
    <property type="match status" value="1"/>
</dbReference>
<keyword evidence="8" id="KW-1185">Reference proteome</keyword>
<dbReference type="Gene3D" id="3.30.300.30">
    <property type="match status" value="1"/>
</dbReference>
<keyword evidence="2 6" id="KW-0436">Ligase</keyword>
<evidence type="ECO:0000313" key="6">
    <source>
        <dbReference type="EMBL" id="RFC82524.1"/>
    </source>
</evidence>
<reference evidence="5" key="4">
    <citation type="submission" date="2024-09" db="EMBL/GenBank/DDBJ databases">
        <authorList>
            <person name="Sun Q."/>
            <person name="Mori K."/>
        </authorList>
    </citation>
    <scope>NUCLEOTIDE SEQUENCE</scope>
    <source>
        <strain evidence="5">KCTC 62575</strain>
    </source>
</reference>
<reference evidence="5" key="1">
    <citation type="journal article" date="2014" name="Int. J. Syst. Evol. Microbiol.">
        <title>Complete genome of a new Firmicutes species belonging to the dominant human colonic microbiota ('Ruminococcus bicirculans') reveals two chromosomes and a selective capacity to utilize plant glucans.</title>
        <authorList>
            <consortium name="NISC Comparative Sequencing Program"/>
            <person name="Wegmann U."/>
            <person name="Louis P."/>
            <person name="Goesmann A."/>
            <person name="Henrissat B."/>
            <person name="Duncan S.H."/>
            <person name="Flint H.J."/>
        </authorList>
    </citation>
    <scope>NUCLEOTIDE SEQUENCE</scope>
    <source>
        <strain evidence="5">KCTC 62575</strain>
    </source>
</reference>
<dbReference type="InterPro" id="IPR020845">
    <property type="entry name" value="AMP-binding_CS"/>
</dbReference>
<dbReference type="RefSeq" id="WP_107009365.1">
    <property type="nucleotide sequence ID" value="NZ_JBHRSF010000093.1"/>
</dbReference>
<name>A0A371YME3_9GAMM</name>
<dbReference type="EMBL" id="JBHRSF010000093">
    <property type="protein sequence ID" value="MFC2996840.1"/>
    <property type="molecule type" value="Genomic_DNA"/>
</dbReference>